<accession>A0AAE3QM65</accession>
<dbReference type="Gene3D" id="2.40.160.20">
    <property type="match status" value="1"/>
</dbReference>
<sequence>MKKIFIAAIAMISAMTANAQVEQGKLFINGQFGVSSTSYENISNTKSSTFTFIPSVGYFLSDKFAIGLGIGGSTSRTKNTDNNTTSIYNQIKVAPFARYYIPTSGDKFSFFAQGSLAFGVGKEKFKNNSNTSTGEKINTTDFAISPGFVYFPSSHWGVELTLRGFYIEARNSNDNSAGNYDNNKTTIGLDVNSLSPSLGISYFF</sequence>
<evidence type="ECO:0000313" key="4">
    <source>
        <dbReference type="EMBL" id="MDJ1479923.1"/>
    </source>
</evidence>
<evidence type="ECO:0000256" key="2">
    <source>
        <dbReference type="SAM" id="SignalP"/>
    </source>
</evidence>
<feature type="domain" description="Outer membrane protein beta-barrel" evidence="3">
    <location>
        <begin position="6"/>
        <end position="191"/>
    </location>
</feature>
<dbReference type="Pfam" id="PF13505">
    <property type="entry name" value="OMP_b-brl"/>
    <property type="match status" value="1"/>
</dbReference>
<dbReference type="InterPro" id="IPR027385">
    <property type="entry name" value="Beta-barrel_OMP"/>
</dbReference>
<evidence type="ECO:0000313" key="5">
    <source>
        <dbReference type="Proteomes" id="UP001241110"/>
    </source>
</evidence>
<protein>
    <submittedName>
        <fullName evidence="4">Outer membrane beta-barrel protein</fullName>
    </submittedName>
</protein>
<reference evidence="4" key="1">
    <citation type="submission" date="2023-05" db="EMBL/GenBank/DDBJ databases">
        <authorList>
            <person name="Zhang X."/>
        </authorList>
    </citation>
    <scope>NUCLEOTIDE SEQUENCE</scope>
    <source>
        <strain evidence="4">YF14B1</strain>
    </source>
</reference>
<evidence type="ECO:0000259" key="3">
    <source>
        <dbReference type="Pfam" id="PF13505"/>
    </source>
</evidence>
<feature type="chain" id="PRO_5042159904" evidence="2">
    <location>
        <begin position="20"/>
        <end position="204"/>
    </location>
</feature>
<dbReference type="AlphaFoldDB" id="A0AAE3QM65"/>
<dbReference type="RefSeq" id="WP_313976487.1">
    <property type="nucleotide sequence ID" value="NZ_JASJOS010000002.1"/>
</dbReference>
<dbReference type="Proteomes" id="UP001241110">
    <property type="component" value="Unassembled WGS sequence"/>
</dbReference>
<organism evidence="4 5">
    <name type="scientific">Xanthocytophaga flava</name>
    <dbReference type="NCBI Taxonomy" id="3048013"/>
    <lineage>
        <taxon>Bacteria</taxon>
        <taxon>Pseudomonadati</taxon>
        <taxon>Bacteroidota</taxon>
        <taxon>Cytophagia</taxon>
        <taxon>Cytophagales</taxon>
        <taxon>Rhodocytophagaceae</taxon>
        <taxon>Xanthocytophaga</taxon>
    </lineage>
</organism>
<comment type="caution">
    <text evidence="4">The sequence shown here is derived from an EMBL/GenBank/DDBJ whole genome shotgun (WGS) entry which is preliminary data.</text>
</comment>
<dbReference type="InterPro" id="IPR011250">
    <property type="entry name" value="OMP/PagP_B-barrel"/>
</dbReference>
<gene>
    <name evidence="4" type="ORF">QNI16_05455</name>
</gene>
<dbReference type="EMBL" id="JASJOS010000002">
    <property type="protein sequence ID" value="MDJ1479923.1"/>
    <property type="molecule type" value="Genomic_DNA"/>
</dbReference>
<keyword evidence="1 2" id="KW-0732">Signal</keyword>
<name>A0AAE3QM65_9BACT</name>
<dbReference type="SUPFAM" id="SSF56925">
    <property type="entry name" value="OMPA-like"/>
    <property type="match status" value="1"/>
</dbReference>
<proteinExistence type="predicted"/>
<evidence type="ECO:0000256" key="1">
    <source>
        <dbReference type="ARBA" id="ARBA00022729"/>
    </source>
</evidence>
<feature type="signal peptide" evidence="2">
    <location>
        <begin position="1"/>
        <end position="19"/>
    </location>
</feature>